<name>A0ABR7I7I6_9FIRM</name>
<evidence type="ECO:0000313" key="7">
    <source>
        <dbReference type="EMBL" id="MBC5752833.1"/>
    </source>
</evidence>
<feature type="transmembrane region" description="Helical" evidence="6">
    <location>
        <begin position="284"/>
        <end position="307"/>
    </location>
</feature>
<feature type="transmembrane region" description="Helical" evidence="6">
    <location>
        <begin position="129"/>
        <end position="147"/>
    </location>
</feature>
<dbReference type="PANTHER" id="PTHR37693:SF1">
    <property type="entry name" value="INTEGRAL MEMBRANE PROTEIN"/>
    <property type="match status" value="1"/>
</dbReference>
<feature type="transmembrane region" description="Helical" evidence="6">
    <location>
        <begin position="6"/>
        <end position="25"/>
    </location>
</feature>
<evidence type="ECO:0000256" key="2">
    <source>
        <dbReference type="ARBA" id="ARBA00022475"/>
    </source>
</evidence>
<keyword evidence="8" id="KW-1185">Reference proteome</keyword>
<organism evidence="7 8">
    <name type="scientific">Roseburia yibonii</name>
    <dbReference type="NCBI Taxonomy" id="2763063"/>
    <lineage>
        <taxon>Bacteria</taxon>
        <taxon>Bacillati</taxon>
        <taxon>Bacillota</taxon>
        <taxon>Clostridia</taxon>
        <taxon>Lachnospirales</taxon>
        <taxon>Lachnospiraceae</taxon>
        <taxon>Roseburia</taxon>
    </lineage>
</organism>
<proteinExistence type="inferred from homology"/>
<evidence type="ECO:0000256" key="5">
    <source>
        <dbReference type="ARBA" id="ARBA00023136"/>
    </source>
</evidence>
<evidence type="ECO:0000256" key="3">
    <source>
        <dbReference type="ARBA" id="ARBA00022692"/>
    </source>
</evidence>
<dbReference type="PANTHER" id="PTHR37693">
    <property type="entry name" value="PHOSPHATIDYLGLYCEROL LYSYLTRANSFERASE"/>
    <property type="match status" value="1"/>
</dbReference>
<comment type="function">
    <text evidence="6">Catalyzes the transfer of a lysyl group from L-lysyl-tRNA(Lys) to membrane-bound phosphatidylglycerol (PG), which produces lysylphosphatidylglycerol (LPG), a major component of the bacterial membrane with a positive net charge. LPG synthesis contributes to bacterial virulence as it is involved in the resistance mechanism against cationic antimicrobial peptides (CAMP) produces by the host's immune system (defensins, cathelicidins) and by the competing microorganisms.</text>
</comment>
<protein>
    <recommendedName>
        <fullName evidence="6">Phosphatidylglycerol lysyltransferase</fullName>
        <ecNumber evidence="6">2.3.2.3</ecNumber>
    </recommendedName>
    <alternativeName>
        <fullName evidence="6">Lysylphosphatidylglycerol synthase</fullName>
    </alternativeName>
</protein>
<keyword evidence="5 6" id="KW-0472">Membrane</keyword>
<keyword evidence="2" id="KW-1003">Cell membrane</keyword>
<gene>
    <name evidence="6" type="primary">mprF</name>
    <name evidence="7" type="ORF">H8Z76_02125</name>
</gene>
<reference evidence="7 8" key="1">
    <citation type="submission" date="2020-08" db="EMBL/GenBank/DDBJ databases">
        <title>Genome public.</title>
        <authorList>
            <person name="Liu C."/>
            <person name="Sun Q."/>
        </authorList>
    </citation>
    <scope>NUCLEOTIDE SEQUENCE [LARGE SCALE GENOMIC DNA]</scope>
    <source>
        <strain evidence="7 8">BX0805</strain>
    </source>
</reference>
<keyword evidence="4 6" id="KW-1133">Transmembrane helix</keyword>
<feature type="transmembrane region" description="Helical" evidence="6">
    <location>
        <begin position="101"/>
        <end position="123"/>
    </location>
</feature>
<comment type="similarity">
    <text evidence="6">Belongs to the LPG synthase family.</text>
</comment>
<keyword evidence="6" id="KW-0808">Transferase</keyword>
<evidence type="ECO:0000256" key="6">
    <source>
        <dbReference type="RuleBase" id="RU363042"/>
    </source>
</evidence>
<dbReference type="NCBIfam" id="TIGR00374">
    <property type="entry name" value="flippase-like domain"/>
    <property type="match status" value="1"/>
</dbReference>
<dbReference type="Pfam" id="PF03706">
    <property type="entry name" value="LPG_synthase_TM"/>
    <property type="match status" value="1"/>
</dbReference>
<dbReference type="InterPro" id="IPR022791">
    <property type="entry name" value="L-PG_synthase/AglD"/>
</dbReference>
<comment type="caution">
    <text evidence="7">The sequence shown here is derived from an EMBL/GenBank/DDBJ whole genome shotgun (WGS) entry which is preliminary data.</text>
</comment>
<feature type="transmembrane region" description="Helical" evidence="6">
    <location>
        <begin position="210"/>
        <end position="232"/>
    </location>
</feature>
<feature type="transmembrane region" description="Helical" evidence="6">
    <location>
        <begin position="370"/>
        <end position="389"/>
    </location>
</feature>
<keyword evidence="3 6" id="KW-0812">Transmembrane</keyword>
<keyword evidence="6" id="KW-0046">Antibiotic resistance</keyword>
<evidence type="ECO:0000256" key="1">
    <source>
        <dbReference type="ARBA" id="ARBA00004651"/>
    </source>
</evidence>
<feature type="transmembrane region" description="Helical" evidence="6">
    <location>
        <begin position="167"/>
        <end position="198"/>
    </location>
</feature>
<sequence>MLRRILAVLLDLSVSVLILLAVWIFSYKLPQSGIRAETQVAEIGAGVQIFERTQIRRDTTDWHAKFADKFTDTVVATDTSYTSPDLSGVLRAVGEMRKADLAVAVVLAVGYVSAEGWMIWYLLKGMCGTSLWRCISCSFIGFFFSGITPSATGGQPVQLYDMKKDGIALSASSVVLMTVALFYKVVLVLLGAGIGLFWRMSLKDYMKGYYGLYFFGLLCNAAFVLLLLFVMFSPEKIRAFIYRMDDLFTRIGIWKKSDRRKKKTDAFLDGYRETVCFFKSHRKVIAVIFAVTCLQRLLSCVGTYAVYRGLRLCGTGVMDIALLQAAVYITVEILPLPGAQGISEAVYHTAFSGIFPGTSLLVSMCVTRGISFYLNLLIGLIVFGVRMMGGKNKK</sequence>
<dbReference type="EMBL" id="JACOQH010000001">
    <property type="protein sequence ID" value="MBC5752833.1"/>
    <property type="molecule type" value="Genomic_DNA"/>
</dbReference>
<accession>A0ABR7I7I6</accession>
<dbReference type="EC" id="2.3.2.3" evidence="6"/>
<keyword evidence="6" id="KW-0443">Lipid metabolism</keyword>
<evidence type="ECO:0000256" key="4">
    <source>
        <dbReference type="ARBA" id="ARBA00022989"/>
    </source>
</evidence>
<comment type="catalytic activity">
    <reaction evidence="6">
        <text>L-lysyl-tRNA(Lys) + a 1,2-diacyl-sn-glycero-3-phospho-(1'-sn-glycerol) = a 1,2-diacyl-sn-glycero-3-phospho-1'-(3'-O-L-lysyl)-sn-glycerol + tRNA(Lys)</text>
        <dbReference type="Rhea" id="RHEA:10668"/>
        <dbReference type="Rhea" id="RHEA-COMP:9696"/>
        <dbReference type="Rhea" id="RHEA-COMP:9697"/>
        <dbReference type="ChEBI" id="CHEBI:64716"/>
        <dbReference type="ChEBI" id="CHEBI:75792"/>
        <dbReference type="ChEBI" id="CHEBI:78442"/>
        <dbReference type="ChEBI" id="CHEBI:78529"/>
        <dbReference type="EC" id="2.3.2.3"/>
    </reaction>
</comment>
<evidence type="ECO:0000313" key="8">
    <source>
        <dbReference type="Proteomes" id="UP000621540"/>
    </source>
</evidence>
<comment type="subcellular location">
    <subcellularLocation>
        <location evidence="1 6">Cell membrane</location>
        <topology evidence="1 6">Multi-pass membrane protein</topology>
    </subcellularLocation>
</comment>
<dbReference type="Proteomes" id="UP000621540">
    <property type="component" value="Unassembled WGS sequence"/>
</dbReference>
<dbReference type="RefSeq" id="WP_186981515.1">
    <property type="nucleotide sequence ID" value="NZ_JACOQH010000001.1"/>
</dbReference>